<name>A0A090I7Z9_METFO</name>
<reference evidence="1" key="1">
    <citation type="submission" date="2013-12" db="EMBL/GenBank/DDBJ databases">
        <title>The complete genome sequence of Methanobacterium sp. BRM9.</title>
        <authorList>
            <consortium name="Pastoral Greenhouse Gas Research Consortium"/>
            <person name="Kelly W.J."/>
            <person name="Leahy S.C."/>
            <person name="Perry R."/>
            <person name="Li D."/>
            <person name="Altermann E."/>
            <person name="Lambie S.C."/>
            <person name="Attwood G.T."/>
        </authorList>
    </citation>
    <scope>NUCLEOTIDE SEQUENCE [LARGE SCALE GENOMIC DNA]</scope>
    <source>
        <strain evidence="1">BRM9</strain>
    </source>
</reference>
<dbReference type="EMBL" id="CP006933">
    <property type="protein sequence ID" value="AIS32188.1"/>
    <property type="molecule type" value="Genomic_DNA"/>
</dbReference>
<dbReference type="KEGG" id="mfi:DSM1535_2072"/>
<protein>
    <submittedName>
        <fullName evidence="4">Asp-tRNA(Asn) amidotransferase subunit GatC</fullName>
    </submittedName>
    <submittedName>
        <fullName evidence="1">Asp-tRNA(Asn)/Glu-tRNA(Gln) amidotransferase subunit C GatC</fullName>
    </submittedName>
</protein>
<dbReference type="PATRIC" id="fig|2162.10.peg.982"/>
<evidence type="ECO:0000313" key="1">
    <source>
        <dbReference type="EMBL" id="AIS32188.1"/>
    </source>
</evidence>
<proteinExistence type="predicted"/>
<dbReference type="EMBL" id="LN515531">
    <property type="protein sequence ID" value="CEA14395.1"/>
    <property type="molecule type" value="Genomic_DNA"/>
</dbReference>
<dbReference type="Proteomes" id="UP000062768">
    <property type="component" value="Chromosome I"/>
</dbReference>
<evidence type="ECO:0000313" key="2">
    <source>
        <dbReference type="EMBL" id="CEA14395.1"/>
    </source>
</evidence>
<evidence type="ECO:0000313" key="4">
    <source>
        <dbReference type="EMBL" id="MBF4475361.1"/>
    </source>
</evidence>
<keyword evidence="1" id="KW-0808">Transferase</keyword>
<organism evidence="2">
    <name type="scientific">Methanobacterium formicicum</name>
    <dbReference type="NCBI Taxonomy" id="2162"/>
    <lineage>
        <taxon>Archaea</taxon>
        <taxon>Methanobacteriati</taxon>
        <taxon>Methanobacteriota</taxon>
        <taxon>Methanomada group</taxon>
        <taxon>Methanobacteria</taxon>
        <taxon>Methanobacteriales</taxon>
        <taxon>Methanobacteriaceae</taxon>
        <taxon>Methanobacterium</taxon>
    </lineage>
</organism>
<dbReference type="STRING" id="2162.BRM9_1373"/>
<dbReference type="NCBIfam" id="TIGR01827">
    <property type="entry name" value="gatC_rel"/>
    <property type="match status" value="1"/>
</dbReference>
<dbReference type="Proteomes" id="UP000029661">
    <property type="component" value="Chromosome"/>
</dbReference>
<gene>
    <name evidence="1" type="primary">gatC</name>
    <name evidence="1" type="ORF">BRM9_1373</name>
    <name evidence="2" type="ORF">DSM1535_2072</name>
    <name evidence="4" type="ORF">ISP06_07820</name>
    <name evidence="3" type="ORF">MB9_0937</name>
</gene>
<dbReference type="EMBL" id="LN734822">
    <property type="protein sequence ID" value="CEL24577.1"/>
    <property type="molecule type" value="Genomic_DNA"/>
</dbReference>
<dbReference type="GeneID" id="82849192"/>
<dbReference type="OrthoDB" id="69552at2157"/>
<dbReference type="EMBL" id="JADIIL010000028">
    <property type="protein sequence ID" value="MBF4475361.1"/>
    <property type="molecule type" value="Genomic_DNA"/>
</dbReference>
<dbReference type="AlphaFoldDB" id="A0A090I7Z9"/>
<dbReference type="InterPro" id="IPR010120">
    <property type="entry name" value="Glu-ADT_subunit_C_archaea"/>
</dbReference>
<reference evidence="3" key="3">
    <citation type="submission" date="2014-09" db="EMBL/GenBank/DDBJ databases">
        <authorList>
            <person name="Bishop-Lilly K.A."/>
            <person name="Broomall S.M."/>
            <person name="Chain P.S."/>
            <person name="Chertkov O."/>
            <person name="Coyne S.R."/>
            <person name="Daligault H.E."/>
            <person name="Davenport K.W."/>
            <person name="Erkkila T."/>
            <person name="Frey K.G."/>
            <person name="Gibbons H.S."/>
            <person name="Gu W."/>
            <person name="Jaissle J."/>
            <person name="Johnson S.L."/>
            <person name="Koroleva G.I."/>
            <person name="Ladner J.T."/>
            <person name="Lo C.-C."/>
            <person name="Minogue T.D."/>
            <person name="Munk C."/>
            <person name="Palacios G.F."/>
            <person name="Redden C.L."/>
            <person name="Rosenzweig C.N."/>
            <person name="Scholz M.B."/>
            <person name="Teshima H."/>
            <person name="Xu Y."/>
        </authorList>
    </citation>
    <scope>NUCLEOTIDE SEQUENCE</scope>
    <source>
        <strain evidence="3">Mb9</strain>
    </source>
</reference>
<accession>A0A090I7Z9</accession>
<dbReference type="KEGG" id="mfc:BRM9_1373"/>
<evidence type="ECO:0000313" key="3">
    <source>
        <dbReference type="EMBL" id="CEL24577.1"/>
    </source>
</evidence>
<keyword evidence="5" id="KW-1185">Reference proteome</keyword>
<sequence length="71" mass="8177">MKIEKEAEEILQSFSDALKNIPELEETHYMVDNVNLSREDCAEDKDSAKIMRNAHVDEEGNLIAEKGKWVK</sequence>
<reference evidence="4" key="4">
    <citation type="submission" date="2020-10" db="EMBL/GenBank/DDBJ databases">
        <title>Dehalococcoides mccartyi of a TCE/Cr reducing biochatode.</title>
        <authorList>
            <person name="Matturro B."/>
        </authorList>
    </citation>
    <scope>NUCLEOTIDE SEQUENCE</scope>
    <source>
        <strain evidence="4">Bin2</strain>
    </source>
</reference>
<dbReference type="GO" id="GO:0016740">
    <property type="term" value="F:transferase activity"/>
    <property type="evidence" value="ECO:0007669"/>
    <property type="project" value="UniProtKB-KW"/>
</dbReference>
<reference evidence="2" key="2">
    <citation type="submission" date="2014-08" db="EMBL/GenBank/DDBJ databases">
        <authorList>
            <person name="Wibberg D."/>
        </authorList>
    </citation>
    <scope>NUCLEOTIDE SEQUENCE</scope>
</reference>
<dbReference type="NCBIfam" id="NF000681">
    <property type="entry name" value="PRK00034.3-1"/>
    <property type="match status" value="1"/>
</dbReference>
<dbReference type="RefSeq" id="WP_048073433.1">
    <property type="nucleotide sequence ID" value="NZ_CALCVY010000058.1"/>
</dbReference>
<dbReference type="Proteomes" id="UP000606900">
    <property type="component" value="Unassembled WGS sequence"/>
</dbReference>
<evidence type="ECO:0000313" key="5">
    <source>
        <dbReference type="Proteomes" id="UP000062768"/>
    </source>
</evidence>